<dbReference type="Gene3D" id="3.40.50.2000">
    <property type="entry name" value="Glycogen Phosphorylase B"/>
    <property type="match status" value="2"/>
</dbReference>
<proteinExistence type="predicted"/>
<evidence type="ECO:0000259" key="2">
    <source>
        <dbReference type="Pfam" id="PF13439"/>
    </source>
</evidence>
<feature type="domain" description="Glycosyltransferase subfamily 4-like N-terminal" evidence="2">
    <location>
        <begin position="81"/>
        <end position="169"/>
    </location>
</feature>
<sequence>MLSCHSWLKKKILIIGPYPPPIGGLSIHIKRFCEFLFSIGETDFALVDDSKNNSIKDINNMDIIIGKRKLLILLQLLFMSRNRVIHYHSHSWIMRYILVKICKLRKIKICFTFHSFRDEIDRFNYFKKKIVKCVLEKGDHFIAVNLLIKEKLIKYGCSREKVSVIPAFIKPINNEKFKIKKEIMDFINSKDKILTANASGMRFYEGEDLYGIDMCIELLGRLKVKRREKIGFIFLLPQVEDSDYFIKLKKRIEELKIKKDFLFITDKVEMYPILKQSSIFLRPTNSDGDAISVREAISLEITCIASDVAVRPEGVINFKTRDLDDLEKITNKILNNYDYYKEKAKNNECPNYAEEGYKVYSKL</sequence>
<dbReference type="AlphaFoldDB" id="A0A9W6GMB4"/>
<dbReference type="SUPFAM" id="SSF53756">
    <property type="entry name" value="UDP-Glycosyltransferase/glycogen phosphorylase"/>
    <property type="match status" value="1"/>
</dbReference>
<organism evidence="3 4">
    <name type="scientific">Propionigenium maris DSM 9537</name>
    <dbReference type="NCBI Taxonomy" id="1123000"/>
    <lineage>
        <taxon>Bacteria</taxon>
        <taxon>Fusobacteriati</taxon>
        <taxon>Fusobacteriota</taxon>
        <taxon>Fusobacteriia</taxon>
        <taxon>Fusobacteriales</taxon>
        <taxon>Fusobacteriaceae</taxon>
        <taxon>Propionigenium</taxon>
    </lineage>
</organism>
<comment type="caution">
    <text evidence="3">The sequence shown here is derived from an EMBL/GenBank/DDBJ whole genome shotgun (WGS) entry which is preliminary data.</text>
</comment>
<accession>A0A9W6GMB4</accession>
<dbReference type="RefSeq" id="WP_281836319.1">
    <property type="nucleotide sequence ID" value="NZ_BSDY01000011.1"/>
</dbReference>
<dbReference type="Pfam" id="PF00534">
    <property type="entry name" value="Glycos_transf_1"/>
    <property type="match status" value="1"/>
</dbReference>
<dbReference type="InterPro" id="IPR001296">
    <property type="entry name" value="Glyco_trans_1"/>
</dbReference>
<dbReference type="EMBL" id="BSDY01000011">
    <property type="protein sequence ID" value="GLI56917.1"/>
    <property type="molecule type" value="Genomic_DNA"/>
</dbReference>
<evidence type="ECO:0000313" key="3">
    <source>
        <dbReference type="EMBL" id="GLI56917.1"/>
    </source>
</evidence>
<dbReference type="InterPro" id="IPR028098">
    <property type="entry name" value="Glyco_trans_4-like_N"/>
</dbReference>
<name>A0A9W6GMB4_9FUSO</name>
<feature type="domain" description="Glycosyl transferase family 1" evidence="1">
    <location>
        <begin position="211"/>
        <end position="342"/>
    </location>
</feature>
<reference evidence="3" key="1">
    <citation type="submission" date="2022-12" db="EMBL/GenBank/DDBJ databases">
        <title>Reference genome sequencing for broad-spectrum identification of bacterial and archaeal isolates by mass spectrometry.</title>
        <authorList>
            <person name="Sekiguchi Y."/>
            <person name="Tourlousse D.M."/>
        </authorList>
    </citation>
    <scope>NUCLEOTIDE SEQUENCE</scope>
    <source>
        <strain evidence="3">10succ1</strain>
    </source>
</reference>
<dbReference type="Proteomes" id="UP001144471">
    <property type="component" value="Unassembled WGS sequence"/>
</dbReference>
<dbReference type="PANTHER" id="PTHR45871">
    <property type="entry name" value="N-ACETYLGLUCOSAMINYL-PHOSPHATIDYLINOSITOL BIOSYNTHETIC PROTEIN"/>
    <property type="match status" value="1"/>
</dbReference>
<keyword evidence="4" id="KW-1185">Reference proteome</keyword>
<dbReference type="GO" id="GO:0016757">
    <property type="term" value="F:glycosyltransferase activity"/>
    <property type="evidence" value="ECO:0007669"/>
    <property type="project" value="InterPro"/>
</dbReference>
<evidence type="ECO:0000259" key="1">
    <source>
        <dbReference type="Pfam" id="PF00534"/>
    </source>
</evidence>
<dbReference type="Pfam" id="PF13439">
    <property type="entry name" value="Glyco_transf_4"/>
    <property type="match status" value="1"/>
</dbReference>
<protein>
    <submittedName>
        <fullName evidence="3">Uncharacterized protein</fullName>
    </submittedName>
</protein>
<evidence type="ECO:0000313" key="4">
    <source>
        <dbReference type="Proteomes" id="UP001144471"/>
    </source>
</evidence>
<dbReference type="PANTHER" id="PTHR45871:SF1">
    <property type="entry name" value="PHOSPHATIDYLINOSITOL N-ACETYLGLUCOSAMINYLTRANSFERASE SUBUNIT A"/>
    <property type="match status" value="1"/>
</dbReference>
<gene>
    <name evidence="3" type="ORF">PM10SUCC1_24310</name>
</gene>